<dbReference type="InterPro" id="IPR023614">
    <property type="entry name" value="Porin_dom_sf"/>
</dbReference>
<organism evidence="2">
    <name type="scientific">Siphoviridae sp. ctBLh2</name>
    <dbReference type="NCBI Taxonomy" id="2827803"/>
    <lineage>
        <taxon>Viruses</taxon>
        <taxon>Duplodnaviria</taxon>
        <taxon>Heunggongvirae</taxon>
        <taxon>Uroviricota</taxon>
        <taxon>Caudoviricetes</taxon>
    </lineage>
</organism>
<reference evidence="2" key="1">
    <citation type="journal article" date="2021" name="Proc. Natl. Acad. Sci. U.S.A.">
        <title>A Catalog of Tens of Thousands of Viruses from Human Metagenomes Reveals Hidden Associations with Chronic Diseases.</title>
        <authorList>
            <person name="Tisza M.J."/>
            <person name="Buck C.B."/>
        </authorList>
    </citation>
    <scope>NUCLEOTIDE SEQUENCE</scope>
    <source>
        <strain evidence="2">CtBLh2</strain>
    </source>
</reference>
<feature type="region of interest" description="Disordered" evidence="1">
    <location>
        <begin position="1"/>
        <end position="25"/>
    </location>
</feature>
<dbReference type="Gene3D" id="2.40.160.10">
    <property type="entry name" value="Porin"/>
    <property type="match status" value="1"/>
</dbReference>
<protein>
    <submittedName>
        <fullName evidence="2">Phosphate-selective porin O and P</fullName>
    </submittedName>
</protein>
<dbReference type="SUPFAM" id="SSF56935">
    <property type="entry name" value="Porins"/>
    <property type="match status" value="1"/>
</dbReference>
<evidence type="ECO:0000256" key="1">
    <source>
        <dbReference type="SAM" id="MobiDB-lite"/>
    </source>
</evidence>
<dbReference type="InterPro" id="IPR010870">
    <property type="entry name" value="Porin_O/P"/>
</dbReference>
<evidence type="ECO:0000313" key="2">
    <source>
        <dbReference type="EMBL" id="DAF45213.1"/>
    </source>
</evidence>
<name>A0A8S5S2G8_9CAUD</name>
<proteinExistence type="predicted"/>
<sequence length="612" mass="67670">MGPDPDVPTEDDRCRAGRLPPRGVDQVIERRENDVVADLAAVSDRHPSVVLEVAAGVDEDLPAQVDVLTEVGVEGREDPQRGIDPAAEQLREQCADLVGGVVFGVQAAGDAPGLVAHLVHQAQHFGLLEGFALLCVLQEFVECHLFSFGFAVLRGRIPHCLCRVLRRLSVVVSLLVPRIRPAAGRVAKIHGKTARRTIPIPDSVTRIPVLCFGRRSGSSFRRVGCGCKLGIFAYCRVAGFFDLCRKYSPLPMKPLLSLLLALFGAVCCLGAQLSTDTLPSPATIDSLQARIDRLERRADRWDRLRSRLPEFSGYVQLGYEYDGNTSSFLIRRAQFALAGSLLPSLHYNVRLEFASPQILDACLDYRPLQALNLRVGEFKVPFSIENTAYPPTKIEFIHYPMALLRLMGFADLCGLSSTGRDMGLVLHGSFLPRDGYNLLHYDVGVLNGEGINTWDRNSSKDFVARLSVHPVQGLTLSGSYYWGEYGPDYRCRVRYGAGVCYDRGAVVVRSEWIGGETDVAGDDSDPVRRIDSGGWYVMGGWRATRSLTPVVRYDTFLEQVSVSSTRQTNCTAGLIWQPVRYLRCQLNYTWESYAAAGLSDRNLLSVQFTGMF</sequence>
<accession>A0A8S5S2G8</accession>
<dbReference type="Pfam" id="PF07396">
    <property type="entry name" value="Porin_O_P"/>
    <property type="match status" value="2"/>
</dbReference>
<dbReference type="EMBL" id="BK032514">
    <property type="protein sequence ID" value="DAF45213.1"/>
    <property type="molecule type" value="Genomic_DNA"/>
</dbReference>